<dbReference type="EMBL" id="MLKD01000025">
    <property type="protein sequence ID" value="OQE16192.1"/>
    <property type="molecule type" value="Genomic_DNA"/>
</dbReference>
<dbReference type="CDD" id="cd10170">
    <property type="entry name" value="ASKHA_NBD_HSP70"/>
    <property type="match status" value="1"/>
</dbReference>
<accession>A0A1V6SQ62</accession>
<keyword evidence="4" id="KW-1185">Reference proteome</keyword>
<evidence type="ECO:0000313" key="3">
    <source>
        <dbReference type="EMBL" id="OQE16192.1"/>
    </source>
</evidence>
<protein>
    <recommendedName>
        <fullName evidence="5">Actin-like ATPase domain-containing protein</fullName>
    </recommendedName>
</protein>
<dbReference type="InterPro" id="IPR013126">
    <property type="entry name" value="Hsp_70_fam"/>
</dbReference>
<dbReference type="Gene3D" id="3.30.420.40">
    <property type="match status" value="1"/>
</dbReference>
<evidence type="ECO:0000256" key="2">
    <source>
        <dbReference type="ARBA" id="ARBA00022840"/>
    </source>
</evidence>
<evidence type="ECO:0000313" key="4">
    <source>
        <dbReference type="Proteomes" id="UP000191285"/>
    </source>
</evidence>
<dbReference type="STRING" id="303698.A0A1V6SQ62"/>
<organism evidence="3 4">
    <name type="scientific">Penicillium steckii</name>
    <dbReference type="NCBI Taxonomy" id="303698"/>
    <lineage>
        <taxon>Eukaryota</taxon>
        <taxon>Fungi</taxon>
        <taxon>Dikarya</taxon>
        <taxon>Ascomycota</taxon>
        <taxon>Pezizomycotina</taxon>
        <taxon>Eurotiomycetes</taxon>
        <taxon>Eurotiomycetidae</taxon>
        <taxon>Eurotiales</taxon>
        <taxon>Aspergillaceae</taxon>
        <taxon>Penicillium</taxon>
    </lineage>
</organism>
<gene>
    <name evidence="3" type="ORF">PENSTE_c025G09627</name>
</gene>
<keyword evidence="2" id="KW-0067">ATP-binding</keyword>
<dbReference type="PANTHER" id="PTHR14187:SF82">
    <property type="entry name" value="FAMILY CHAPERONE, PUTATIVE (AFU_ORTHOLOGUE AFUA_7G08575)-RELATED"/>
    <property type="match status" value="1"/>
</dbReference>
<dbReference type="Pfam" id="PF00012">
    <property type="entry name" value="HSP70"/>
    <property type="match status" value="1"/>
</dbReference>
<dbReference type="InterPro" id="IPR043129">
    <property type="entry name" value="ATPase_NBD"/>
</dbReference>
<dbReference type="OrthoDB" id="2963168at2759"/>
<dbReference type="PANTHER" id="PTHR14187">
    <property type="entry name" value="ALPHA KINASE/ELONGATION FACTOR 2 KINASE"/>
    <property type="match status" value="1"/>
</dbReference>
<dbReference type="GO" id="GO:0005524">
    <property type="term" value="F:ATP binding"/>
    <property type="evidence" value="ECO:0007669"/>
    <property type="project" value="UniProtKB-KW"/>
</dbReference>
<dbReference type="AlphaFoldDB" id="A0A1V6SQ62"/>
<evidence type="ECO:0000256" key="1">
    <source>
        <dbReference type="ARBA" id="ARBA00022741"/>
    </source>
</evidence>
<comment type="caution">
    <text evidence="3">The sequence shown here is derived from an EMBL/GenBank/DDBJ whole genome shotgun (WGS) entry which is preliminary data.</text>
</comment>
<proteinExistence type="predicted"/>
<dbReference type="SUPFAM" id="SSF53067">
    <property type="entry name" value="Actin-like ATPase domain"/>
    <property type="match status" value="2"/>
</dbReference>
<name>A0A1V6SQ62_9EURO</name>
<sequence>MATKVPTVLAYHNNDTRWGYQVNDLEESVRGFKLLLDKSKDIKFRPAIESEILIQKMSQPPVRFAGEYLNKIVSHAKSILGRRVLGKSMNSMDIHYIVTVPAVWSDKAKDLTMQAATLADMPQNNLYLLSEPEAAAVYTIRAIQPNSIAKGDTFIVCDAGGGTVDLITYRITQTEPVRMEEIVEGAGEVCGSVLLDDAFEAYLSDTIGKKIYDALSDDNKRHALRRWQVDIKPSYSGPDADGFLNAGYAVPVPGAPDTQDGRAILLVGGLGASEYLYTRLKDRFSELEIMQPRDAWSAVVRGAVHRGLQGNQVLNRKARCDYGIEFCRNFDEERDQGKTPVWCSWEEKWMIDNNMRWYIKKGDSFSEGQPVIFSFYRNIPKDSSFIFHETLYACVNGEAPLFKNDDVSEHCDLTVDLSKVPKELFDYKTNSHGKGYYRVDFEIILIPQSACLIFEFQMNSISYGTVRARYY</sequence>
<keyword evidence="1" id="KW-0547">Nucleotide-binding</keyword>
<dbReference type="GO" id="GO:0140662">
    <property type="term" value="F:ATP-dependent protein folding chaperone"/>
    <property type="evidence" value="ECO:0007669"/>
    <property type="project" value="InterPro"/>
</dbReference>
<reference evidence="4" key="1">
    <citation type="journal article" date="2017" name="Nat. Microbiol.">
        <title>Global analysis of biosynthetic gene clusters reveals vast potential of secondary metabolite production in Penicillium species.</title>
        <authorList>
            <person name="Nielsen J.C."/>
            <person name="Grijseels S."/>
            <person name="Prigent S."/>
            <person name="Ji B."/>
            <person name="Dainat J."/>
            <person name="Nielsen K.F."/>
            <person name="Frisvad J.C."/>
            <person name="Workman M."/>
            <person name="Nielsen J."/>
        </authorList>
    </citation>
    <scope>NUCLEOTIDE SEQUENCE [LARGE SCALE GENOMIC DNA]</scope>
    <source>
        <strain evidence="4">IBT 24891</strain>
    </source>
</reference>
<evidence type="ECO:0008006" key="5">
    <source>
        <dbReference type="Google" id="ProtNLM"/>
    </source>
</evidence>
<dbReference type="Proteomes" id="UP000191285">
    <property type="component" value="Unassembled WGS sequence"/>
</dbReference>